<feature type="transmembrane region" description="Helical" evidence="1">
    <location>
        <begin position="74"/>
        <end position="93"/>
    </location>
</feature>
<evidence type="ECO:0000313" key="2">
    <source>
        <dbReference type="EMBL" id="MDQ1095530.1"/>
    </source>
</evidence>
<reference evidence="2 3" key="1">
    <citation type="submission" date="2023-07" db="EMBL/GenBank/DDBJ databases">
        <title>Functional and genomic diversity of the sorghum phyllosphere microbiome.</title>
        <authorList>
            <person name="Shade A."/>
        </authorList>
    </citation>
    <scope>NUCLEOTIDE SEQUENCE [LARGE SCALE GENOMIC DNA]</scope>
    <source>
        <strain evidence="2 3">SORGH_AS_1064</strain>
    </source>
</reference>
<gene>
    <name evidence="2" type="ORF">QE404_000677</name>
</gene>
<evidence type="ECO:0000313" key="3">
    <source>
        <dbReference type="Proteomes" id="UP001225072"/>
    </source>
</evidence>
<keyword evidence="1" id="KW-0472">Membrane</keyword>
<proteinExistence type="predicted"/>
<feature type="transmembrane region" description="Helical" evidence="1">
    <location>
        <begin position="338"/>
        <end position="355"/>
    </location>
</feature>
<feature type="transmembrane region" description="Helical" evidence="1">
    <location>
        <begin position="258"/>
        <end position="278"/>
    </location>
</feature>
<organism evidence="2 3">
    <name type="scientific">Chryseobacterium camelliae</name>
    <dbReference type="NCBI Taxonomy" id="1265445"/>
    <lineage>
        <taxon>Bacteria</taxon>
        <taxon>Pseudomonadati</taxon>
        <taxon>Bacteroidota</taxon>
        <taxon>Flavobacteriia</taxon>
        <taxon>Flavobacteriales</taxon>
        <taxon>Weeksellaceae</taxon>
        <taxon>Chryseobacterium group</taxon>
        <taxon>Chryseobacterium</taxon>
    </lineage>
</organism>
<feature type="transmembrane region" description="Helical" evidence="1">
    <location>
        <begin position="7"/>
        <end position="27"/>
    </location>
</feature>
<keyword evidence="3" id="KW-1185">Reference proteome</keyword>
<feature type="transmembrane region" description="Helical" evidence="1">
    <location>
        <begin position="285"/>
        <end position="304"/>
    </location>
</feature>
<dbReference type="Proteomes" id="UP001225072">
    <property type="component" value="Unassembled WGS sequence"/>
</dbReference>
<feature type="transmembrane region" description="Helical" evidence="1">
    <location>
        <begin position="154"/>
        <end position="178"/>
    </location>
</feature>
<evidence type="ECO:0008006" key="4">
    <source>
        <dbReference type="Google" id="ProtNLM"/>
    </source>
</evidence>
<name>A0ABU0TEN7_9FLAO</name>
<sequence length="439" mass="50619">MIKFKEKYIQSALVIITVMMTILRFLLNEKGRITPDSIRFMRFASRLPVIDNTIAPPGYPAAIRLVTYLGTDEFWSSKIIGIVSLLGILFFAWRKKFYFREALLTCSLFSFVSIFSFTLSEALLLPFGFILLYVSDLVIREKLQFRKAVFYLSFLLILMYTIRYNALFIIGACGLFGLLHLRKKYSAAFTVSAAIACVYILAYKFLFIDYFTQDYLKNVLEDGPHNVPQLLTELFQGLCTTFNPFIHIASPGGGIVNYGIYGVGCINLMCMIFLFFKYQLNQTESYFIFIGITGIGCTFLIQFFYPLDVLDYRLLAPFSFPIWIIYFRKLFSIFSLKLYAVGALSLITGGIFTWLSRGDYLENRKEVSRYLKSEKLETATLRFYVNGPDDMEGGQMAELISTVNPRITVVKTPEDTLKRTTLTYHKVFQKIKIHKNKYQ</sequence>
<dbReference type="RefSeq" id="WP_307453708.1">
    <property type="nucleotide sequence ID" value="NZ_JAUTAL010000001.1"/>
</dbReference>
<keyword evidence="1" id="KW-1133">Transmembrane helix</keyword>
<comment type="caution">
    <text evidence="2">The sequence shown here is derived from an EMBL/GenBank/DDBJ whole genome shotgun (WGS) entry which is preliminary data.</text>
</comment>
<feature type="transmembrane region" description="Helical" evidence="1">
    <location>
        <begin position="105"/>
        <end position="134"/>
    </location>
</feature>
<accession>A0ABU0TEN7</accession>
<feature type="transmembrane region" description="Helical" evidence="1">
    <location>
        <begin position="185"/>
        <end position="206"/>
    </location>
</feature>
<dbReference type="EMBL" id="JAUTAL010000001">
    <property type="protein sequence ID" value="MDQ1095530.1"/>
    <property type="molecule type" value="Genomic_DNA"/>
</dbReference>
<keyword evidence="1" id="KW-0812">Transmembrane</keyword>
<evidence type="ECO:0000256" key="1">
    <source>
        <dbReference type="SAM" id="Phobius"/>
    </source>
</evidence>
<protein>
    <recommendedName>
        <fullName evidence="4">Glycosyltransferase RgtA/B/C/D-like domain-containing protein</fullName>
    </recommendedName>
</protein>